<feature type="domain" description="Fe/B12 periplasmic-binding" evidence="2">
    <location>
        <begin position="80"/>
        <end position="224"/>
    </location>
</feature>
<protein>
    <submittedName>
        <fullName evidence="3">ABC transporter substrate-binding protein</fullName>
    </submittedName>
</protein>
<dbReference type="InterPro" id="IPR050902">
    <property type="entry name" value="ABC_Transporter_SBP"/>
</dbReference>
<reference evidence="3" key="2">
    <citation type="journal article" date="2021" name="PeerJ">
        <title>Extensive microbial diversity within the chicken gut microbiome revealed by metagenomics and culture.</title>
        <authorList>
            <person name="Gilroy R."/>
            <person name="Ravi A."/>
            <person name="Getino M."/>
            <person name="Pursley I."/>
            <person name="Horton D.L."/>
            <person name="Alikhan N.F."/>
            <person name="Baker D."/>
            <person name="Gharbi K."/>
            <person name="Hall N."/>
            <person name="Watson M."/>
            <person name="Adriaenssens E.M."/>
            <person name="Foster-Nyarko E."/>
            <person name="Jarju S."/>
            <person name="Secka A."/>
            <person name="Antonio M."/>
            <person name="Oren A."/>
            <person name="Chaudhuri R.R."/>
            <person name="La Ragione R."/>
            <person name="Hildebrand F."/>
            <person name="Pallen M.J."/>
        </authorList>
    </citation>
    <scope>NUCLEOTIDE SEQUENCE</scope>
    <source>
        <strain evidence="3">17073</strain>
    </source>
</reference>
<dbReference type="PANTHER" id="PTHR30535:SF34">
    <property type="entry name" value="MOLYBDATE-BINDING PROTEIN MOLA"/>
    <property type="match status" value="1"/>
</dbReference>
<evidence type="ECO:0000259" key="2">
    <source>
        <dbReference type="PROSITE" id="PS50983"/>
    </source>
</evidence>
<dbReference type="Gene3D" id="3.40.50.1980">
    <property type="entry name" value="Nitrogenase molybdenum iron protein domain"/>
    <property type="match status" value="1"/>
</dbReference>
<keyword evidence="1" id="KW-0732">Signal</keyword>
<proteinExistence type="predicted"/>
<dbReference type="PROSITE" id="PS50983">
    <property type="entry name" value="FE_B12_PBP"/>
    <property type="match status" value="1"/>
</dbReference>
<comment type="caution">
    <text evidence="3">The sequence shown here is derived from an EMBL/GenBank/DDBJ whole genome shotgun (WGS) entry which is preliminary data.</text>
</comment>
<dbReference type="PANTHER" id="PTHR30535">
    <property type="entry name" value="VITAMIN B12-BINDING PROTEIN"/>
    <property type="match status" value="1"/>
</dbReference>
<name>A0A9D1II91_9BACT</name>
<evidence type="ECO:0000313" key="3">
    <source>
        <dbReference type="EMBL" id="HIU38045.1"/>
    </source>
</evidence>
<dbReference type="PROSITE" id="PS51257">
    <property type="entry name" value="PROKAR_LIPOPROTEIN"/>
    <property type="match status" value="1"/>
</dbReference>
<dbReference type="Proteomes" id="UP000824076">
    <property type="component" value="Unassembled WGS sequence"/>
</dbReference>
<evidence type="ECO:0000256" key="1">
    <source>
        <dbReference type="SAM" id="SignalP"/>
    </source>
</evidence>
<dbReference type="SUPFAM" id="SSF53807">
    <property type="entry name" value="Helical backbone' metal receptor"/>
    <property type="match status" value="1"/>
</dbReference>
<sequence length="224" mass="24929">MKKLLGCILLMSFMFSACTGKRVEHDSLLLIDRHNGYTQVTILNPWKSGQTLHTYLLVPRNQEIPSNLPEGTLIRTPLKKVLVYSDVYARPISEIGEIASICAVCDAEYFKTPEIVAGLKTGAVVNCGSSLSPLTERIISAEPEAIILSPMENSGYGVLENMGIPLIEMADYMEATPLSRARWIEFLGLLYGKEKEAGLIYEQVTKDYETLTRKVSDVDRRPTV</sequence>
<feature type="signal peptide" evidence="1">
    <location>
        <begin position="1"/>
        <end position="19"/>
    </location>
</feature>
<organism evidence="3 4">
    <name type="scientific">Candidatus Limisoma intestinavium</name>
    <dbReference type="NCBI Taxonomy" id="2840856"/>
    <lineage>
        <taxon>Bacteria</taxon>
        <taxon>Pseudomonadati</taxon>
        <taxon>Bacteroidota</taxon>
        <taxon>Bacteroidia</taxon>
        <taxon>Bacteroidales</taxon>
        <taxon>Candidatus Limisoma</taxon>
    </lineage>
</organism>
<evidence type="ECO:0000313" key="4">
    <source>
        <dbReference type="Proteomes" id="UP000824076"/>
    </source>
</evidence>
<feature type="non-terminal residue" evidence="3">
    <location>
        <position position="224"/>
    </location>
</feature>
<gene>
    <name evidence="3" type="ORF">IAD18_00055</name>
</gene>
<dbReference type="InterPro" id="IPR002491">
    <property type="entry name" value="ABC_transptr_periplasmic_BD"/>
</dbReference>
<feature type="chain" id="PRO_5038843692" evidence="1">
    <location>
        <begin position="20"/>
        <end position="224"/>
    </location>
</feature>
<dbReference type="EMBL" id="DVMS01000003">
    <property type="protein sequence ID" value="HIU38045.1"/>
    <property type="molecule type" value="Genomic_DNA"/>
</dbReference>
<dbReference type="AlphaFoldDB" id="A0A9D1II91"/>
<reference evidence="3" key="1">
    <citation type="submission" date="2020-10" db="EMBL/GenBank/DDBJ databases">
        <authorList>
            <person name="Gilroy R."/>
        </authorList>
    </citation>
    <scope>NUCLEOTIDE SEQUENCE</scope>
    <source>
        <strain evidence="3">17073</strain>
    </source>
</reference>
<accession>A0A9D1II91</accession>